<evidence type="ECO:0000256" key="4">
    <source>
        <dbReference type="ARBA" id="ARBA00023002"/>
    </source>
</evidence>
<keyword evidence="6" id="KW-0411">Iron-sulfur</keyword>
<organism evidence="9 10">
    <name type="scientific">Marine Group III euryarchaeote CG-Epi1</name>
    <dbReference type="NCBI Taxonomy" id="1888995"/>
    <lineage>
        <taxon>Archaea</taxon>
        <taxon>Methanobacteriati</taxon>
        <taxon>Thermoplasmatota</taxon>
        <taxon>Thermoplasmata</taxon>
        <taxon>Candidatus Thermoprofundales</taxon>
    </lineage>
</organism>
<dbReference type="Proteomes" id="UP000183080">
    <property type="component" value="Unassembled WGS sequence"/>
</dbReference>
<dbReference type="PROSITE" id="PS51379">
    <property type="entry name" value="4FE4S_FER_2"/>
    <property type="match status" value="1"/>
</dbReference>
<dbReference type="AlphaFoldDB" id="A0A1J5T8B0"/>
<evidence type="ECO:0000256" key="7">
    <source>
        <dbReference type="SAM" id="Phobius"/>
    </source>
</evidence>
<protein>
    <recommendedName>
        <fullName evidence="8">4Fe-4S ferredoxin-type domain-containing protein</fullName>
    </recommendedName>
</protein>
<dbReference type="PANTHER" id="PTHR43255">
    <property type="entry name" value="IRON-SULFUR-BINDING OXIDOREDUCTASE FADF-RELATED-RELATED"/>
    <property type="match status" value="1"/>
</dbReference>
<dbReference type="SUPFAM" id="SSF46548">
    <property type="entry name" value="alpha-helical ferredoxin"/>
    <property type="match status" value="1"/>
</dbReference>
<evidence type="ECO:0000256" key="2">
    <source>
        <dbReference type="ARBA" id="ARBA00022485"/>
    </source>
</evidence>
<accession>A0A1J5T8B0</accession>
<dbReference type="EMBL" id="MIZA01000023">
    <property type="protein sequence ID" value="OIR17097.1"/>
    <property type="molecule type" value="Genomic_DNA"/>
</dbReference>
<evidence type="ECO:0000256" key="6">
    <source>
        <dbReference type="ARBA" id="ARBA00023014"/>
    </source>
</evidence>
<dbReference type="InterPro" id="IPR009051">
    <property type="entry name" value="Helical_ferredxn"/>
</dbReference>
<feature type="transmembrane region" description="Helical" evidence="7">
    <location>
        <begin position="112"/>
        <end position="133"/>
    </location>
</feature>
<keyword evidence="7" id="KW-0812">Transmembrane</keyword>
<dbReference type="PANTHER" id="PTHR43255:SF1">
    <property type="entry name" value="IRON-SULFUR-BINDING OXIDOREDUCTASE FADF-RELATED"/>
    <property type="match status" value="1"/>
</dbReference>
<dbReference type="Gene3D" id="1.20.950.20">
    <property type="entry name" value="Transmembrane di-heme cytochromes, Chain C"/>
    <property type="match status" value="1"/>
</dbReference>
<comment type="caution">
    <text evidence="9">The sequence shown here is derived from an EMBL/GenBank/DDBJ whole genome shotgun (WGS) entry which is preliminary data.</text>
</comment>
<comment type="similarity">
    <text evidence="1">Belongs to the HdrC family.</text>
</comment>
<feature type="transmembrane region" description="Helical" evidence="7">
    <location>
        <begin position="153"/>
        <end position="173"/>
    </location>
</feature>
<dbReference type="InterPro" id="IPR051460">
    <property type="entry name" value="HdrC_iron-sulfur_subunit"/>
</dbReference>
<evidence type="ECO:0000313" key="10">
    <source>
        <dbReference type="Proteomes" id="UP000183080"/>
    </source>
</evidence>
<sequence>MTPFHDYFGISWYVFLLIWSAIAIGAHVYQVGFIVKLIRLGKDDDRFNSWNQRMKEFLTDWLGQRKVVEDKVAGYAHALIFWGFLMLVSDVIDLGTGGLFAEFLGMIYLENIWNLIVDIGYLMAGVGLLVALYRRLVIRPEKLKDSSIEGVMILFAILGIVITAFIVEAGYMLGEESHYNYWEPIGVLFAKLMQDIDTSTLQTIVDVSYWLHMILIGGFLIEIPQTKHSHLIGTIPNVMFQDHEKMGTMLPLQVDDDDLAVKTDDLDFDNLTLGVNKFEDFTWRQLSDGWACTACARCQDVCPAYNSGKELNPMQIIMDVKNYGKEHGNLLLAGEAPDETIVDRFSPEAIWACTTCYACVNACPVHIEHVPKLTDTRRHLVMEASDFPEELQNLFNNLERNSNPWGLGAHTRADWAEGLDLKIGEPAEYLFYVGCAGSFDERNKNVSRATAKLLKEAGVDFSIMGEMEMCNGDPARRAGNEFMFQMMAEMNVDNMNSLGTLKVITACPHCFHTIGKEYEKYGGKYEVYHHSQILNELKQKEKLKIKDYGDKVTFHDPCYLGRIGGETEAPREAIGGDLIEMERSREKSFCCGGGGARIWMEEDADKRVNEIRAKEAVNTGADCVAVGCPFCMTMMSDGLKTLGEEQKTVKDISEIMLENLEG</sequence>
<evidence type="ECO:0000256" key="1">
    <source>
        <dbReference type="ARBA" id="ARBA00007097"/>
    </source>
</evidence>
<dbReference type="InterPro" id="IPR017896">
    <property type="entry name" value="4Fe4S_Fe-S-bd"/>
</dbReference>
<dbReference type="GO" id="GO:0046872">
    <property type="term" value="F:metal ion binding"/>
    <property type="evidence" value="ECO:0007669"/>
    <property type="project" value="UniProtKB-KW"/>
</dbReference>
<dbReference type="GO" id="GO:0005886">
    <property type="term" value="C:plasma membrane"/>
    <property type="evidence" value="ECO:0007669"/>
    <property type="project" value="TreeGrafter"/>
</dbReference>
<keyword evidence="3" id="KW-0479">Metal-binding</keyword>
<dbReference type="Pfam" id="PF13187">
    <property type="entry name" value="Fer4_9"/>
    <property type="match status" value="1"/>
</dbReference>
<keyword evidence="4" id="KW-0560">Oxidoreductase</keyword>
<dbReference type="Gene3D" id="1.10.1060.10">
    <property type="entry name" value="Alpha-helical ferredoxin"/>
    <property type="match status" value="1"/>
</dbReference>
<proteinExistence type="inferred from homology"/>
<dbReference type="STRING" id="1888995.BD935_02820"/>
<dbReference type="Pfam" id="PF02754">
    <property type="entry name" value="CCG"/>
    <property type="match status" value="2"/>
</dbReference>
<keyword evidence="2" id="KW-0004">4Fe-4S</keyword>
<evidence type="ECO:0000313" key="9">
    <source>
        <dbReference type="EMBL" id="OIR17097.1"/>
    </source>
</evidence>
<dbReference type="InterPro" id="IPR017900">
    <property type="entry name" value="4Fe4S_Fe_S_CS"/>
</dbReference>
<keyword evidence="7" id="KW-1133">Transmembrane helix</keyword>
<reference evidence="9 10" key="1">
    <citation type="submission" date="2016-08" db="EMBL/GenBank/DDBJ databases">
        <title>New Insights into Marine Group III Euryarchaeota, from dark to light.</title>
        <authorList>
            <person name="Haro-Moreno J.M."/>
            <person name="Rodriguez-Valera F."/>
            <person name="Lopez-Garcia P."/>
            <person name="Moreira D."/>
            <person name="Martin-Cuadrado A.B."/>
        </authorList>
    </citation>
    <scope>NUCLEOTIDE SEQUENCE [LARGE SCALE GENOMIC DNA]</scope>
    <source>
        <strain evidence="9">CG-Epi1</strain>
    </source>
</reference>
<feature type="transmembrane region" description="Helical" evidence="7">
    <location>
        <begin position="12"/>
        <end position="38"/>
    </location>
</feature>
<evidence type="ECO:0000256" key="5">
    <source>
        <dbReference type="ARBA" id="ARBA00023004"/>
    </source>
</evidence>
<name>A0A1J5T8B0_9ARCH</name>
<dbReference type="GO" id="GO:0016491">
    <property type="term" value="F:oxidoreductase activity"/>
    <property type="evidence" value="ECO:0007669"/>
    <property type="project" value="UniProtKB-KW"/>
</dbReference>
<evidence type="ECO:0000256" key="3">
    <source>
        <dbReference type="ARBA" id="ARBA00022723"/>
    </source>
</evidence>
<dbReference type="InterPro" id="IPR036197">
    <property type="entry name" value="NarG-like_sf"/>
</dbReference>
<feature type="domain" description="4Fe-4S ferredoxin-type" evidence="8">
    <location>
        <begin position="283"/>
        <end position="314"/>
    </location>
</feature>
<keyword evidence="7" id="KW-0472">Membrane</keyword>
<evidence type="ECO:0000259" key="8">
    <source>
        <dbReference type="PROSITE" id="PS51379"/>
    </source>
</evidence>
<dbReference type="SUPFAM" id="SSF103501">
    <property type="entry name" value="Respiratory nitrate reductase 1 gamma chain"/>
    <property type="match status" value="1"/>
</dbReference>
<keyword evidence="5" id="KW-0408">Iron</keyword>
<feature type="transmembrane region" description="Helical" evidence="7">
    <location>
        <begin position="72"/>
        <end position="92"/>
    </location>
</feature>
<dbReference type="PROSITE" id="PS00198">
    <property type="entry name" value="4FE4S_FER_1"/>
    <property type="match status" value="2"/>
</dbReference>
<dbReference type="InterPro" id="IPR004017">
    <property type="entry name" value="Cys_rich_dom"/>
</dbReference>
<gene>
    <name evidence="9" type="ORF">BD935_02820</name>
</gene>
<dbReference type="GO" id="GO:0051539">
    <property type="term" value="F:4 iron, 4 sulfur cluster binding"/>
    <property type="evidence" value="ECO:0007669"/>
    <property type="project" value="UniProtKB-KW"/>
</dbReference>